<dbReference type="OrthoDB" id="5376710at2759"/>
<feature type="compositionally biased region" description="Low complexity" evidence="1">
    <location>
        <begin position="814"/>
        <end position="839"/>
    </location>
</feature>
<feature type="region of interest" description="Disordered" evidence="1">
    <location>
        <begin position="755"/>
        <end position="861"/>
    </location>
</feature>
<sequence length="1259" mass="142305">MEVADQQDPKERVIPQIKIISQHPPETSTSDLDLNLRSPDGHSANPLDSQETHIRQLQAIVQRMPRNFPTTPNHVDSAYKDFTKNKEQCATLCRLIFTEELGRNPRNGGDLLARRDSSTAESPQSPGQIYDTRSSFSGRSLAEVVSPSVSKNIHPADAWLSSVRDWKNYLEFLAEACRACLVETYKNNERDATPEQVEALFTNKRFRKEAVQRMRNASVTRVMSADPQFFPKYEMRFYDYERIKQELNDIRQLLQTGESGISPDRTIKEFAISQRGDAILEFANNAPGCNHNDPALRFRVSSYMLAETSPIFARMFAGHSSSLHLYDDEDISMQLPTPPTKYFCKDGSEAKLYRMPQVELNDADCLEILLHAAHMHNEMVPREVSFEQFVAIAECCMRYKSTSPLELVVEHRWLPQWMHKGADDMPDGLLVISYAFGLRRLFSRMSKTTILNLLDEKELQAKPWPQKIKDKIWAVRCAKIAQIHECCVNAIREYLREPTHDNLEQSEDLPPGPRASFSSDTLPPTMLTSTPRCPKGSHWCDATNLGWLMLLYNEMNLLPHIMASDVLSHLPRSQPQARSLAQIVDALRRIPAPPTPVHRGVCDPGPVFRSAVSDIFNSVLGLTLFDISGKSHGWGLSKHREREPQTQFNQGLNRMAASDPGYSVATEFPEIIRLRVMCQLTELDDLHAAAMINRSYYETYKKHELYLMRNILRMDRKRTGSRHHIPISINTNEEKVLREESEVFKRTPADTADGITLHSVVETEGDYTDSDDDDDSLYSTSVTQSLPRSTATTSTTTRRLDYQGSTDPALITDSPARTPRARTGTPTSRSTGVGSPTTPRQAVFDPPSAPAARSPTNTIDEPPLTVEEAHRILWPDEAIQASESSLPNPHAGVEGIREKFRAGDPAFDEGLEEKTLVPTGEKQLRSEHDRQVGLLKGGESSNAEPLRPWIYAWFMHDYTPFETPFKTRYRANIAIDIGTVVLPVKRTSSDTEPGSVLILKDVLHCPDAPCNVIGTSILRDYRVLIAYDSGRGFTGSIIENQSSQTVASTQTPLRFTKDRGWFDDDYVPFKSHLLSLYTIDTVKLAVKAPEGRVKTFILKNVLHALEMNCIVLTTLHGNEDYPWREAYYDGYTPSLRSTSDGSVLTNLSTKNGFSQLQLAQPPGSTQFGPCPFWPNVSYMGAFSLGFSAEEERRFDNIKQVIMPHESSSSDLTEKEKKWLKENYGGEWKFLQVYGLNMHKEDDRAEGRRIMRTMMLQGWD</sequence>
<name>A0A8H4U0Z1_9HYPO</name>
<proteinExistence type="predicted"/>
<keyword evidence="3" id="KW-1185">Reference proteome</keyword>
<evidence type="ECO:0000256" key="1">
    <source>
        <dbReference type="SAM" id="MobiDB-lite"/>
    </source>
</evidence>
<reference evidence="2" key="2">
    <citation type="submission" date="2020-05" db="EMBL/GenBank/DDBJ databases">
        <authorList>
            <person name="Kim H.-S."/>
            <person name="Proctor R.H."/>
            <person name="Brown D.W."/>
        </authorList>
    </citation>
    <scope>NUCLEOTIDE SEQUENCE</scope>
    <source>
        <strain evidence="2">NRRL 20472</strain>
    </source>
</reference>
<evidence type="ECO:0000313" key="3">
    <source>
        <dbReference type="Proteomes" id="UP000622797"/>
    </source>
</evidence>
<dbReference type="Proteomes" id="UP000622797">
    <property type="component" value="Unassembled WGS sequence"/>
</dbReference>
<organism evidence="2 3">
    <name type="scientific">Fusarium sarcochroum</name>
    <dbReference type="NCBI Taxonomy" id="1208366"/>
    <lineage>
        <taxon>Eukaryota</taxon>
        <taxon>Fungi</taxon>
        <taxon>Dikarya</taxon>
        <taxon>Ascomycota</taxon>
        <taxon>Pezizomycotina</taxon>
        <taxon>Sordariomycetes</taxon>
        <taxon>Hypocreomycetidae</taxon>
        <taxon>Hypocreales</taxon>
        <taxon>Nectriaceae</taxon>
        <taxon>Fusarium</taxon>
        <taxon>Fusarium lateritium species complex</taxon>
    </lineage>
</organism>
<accession>A0A8H4U0Z1</accession>
<feature type="compositionally biased region" description="Acidic residues" evidence="1">
    <location>
        <begin position="763"/>
        <end position="776"/>
    </location>
</feature>
<feature type="region of interest" description="Disordered" evidence="1">
    <location>
        <begin position="106"/>
        <end position="133"/>
    </location>
</feature>
<dbReference type="AlphaFoldDB" id="A0A8H4U0Z1"/>
<protein>
    <submittedName>
        <fullName evidence="2">Uncharacterized protein</fullName>
    </submittedName>
</protein>
<reference evidence="2" key="1">
    <citation type="journal article" date="2020" name="BMC Genomics">
        <title>Correction to: Identification and distribution of gene clusters required for synthesis of sphingolipid metabolism inhibitors in diverse species of the filamentous fungus Fusarium.</title>
        <authorList>
            <person name="Kim H.S."/>
            <person name="Lohmar J.M."/>
            <person name="Busman M."/>
            <person name="Brown D.W."/>
            <person name="Naumann T.A."/>
            <person name="Divon H.H."/>
            <person name="Lysoe E."/>
            <person name="Uhlig S."/>
            <person name="Proctor R.H."/>
        </authorList>
    </citation>
    <scope>NUCLEOTIDE SEQUENCE</scope>
    <source>
        <strain evidence="2">NRRL 20472</strain>
    </source>
</reference>
<feature type="compositionally biased region" description="Low complexity" evidence="1">
    <location>
        <begin position="788"/>
        <end position="797"/>
    </location>
</feature>
<dbReference type="PANTHER" id="PTHR40628">
    <property type="entry name" value="CHROMO DOMAIN-CONTAINING PROTEIN"/>
    <property type="match status" value="1"/>
</dbReference>
<feature type="compositionally biased region" description="Basic and acidic residues" evidence="1">
    <location>
        <begin position="922"/>
        <end position="931"/>
    </location>
</feature>
<dbReference type="EMBL" id="JABEXW010000223">
    <property type="protein sequence ID" value="KAF4967791.1"/>
    <property type="molecule type" value="Genomic_DNA"/>
</dbReference>
<feature type="compositionally biased region" description="Polar residues" evidence="1">
    <location>
        <begin position="119"/>
        <end position="133"/>
    </location>
</feature>
<feature type="region of interest" description="Disordered" evidence="1">
    <location>
        <begin position="919"/>
        <end position="941"/>
    </location>
</feature>
<gene>
    <name evidence="2" type="ORF">FSARC_4724</name>
</gene>
<feature type="region of interest" description="Disordered" evidence="1">
    <location>
        <begin position="502"/>
        <end position="524"/>
    </location>
</feature>
<dbReference type="PANTHER" id="PTHR40628:SF1">
    <property type="entry name" value="CHROMO DOMAIN-CONTAINING PROTEIN"/>
    <property type="match status" value="1"/>
</dbReference>
<comment type="caution">
    <text evidence="2">The sequence shown here is derived from an EMBL/GenBank/DDBJ whole genome shotgun (WGS) entry which is preliminary data.</text>
</comment>
<evidence type="ECO:0000313" key="2">
    <source>
        <dbReference type="EMBL" id="KAF4967791.1"/>
    </source>
</evidence>